<dbReference type="CDD" id="cd07061">
    <property type="entry name" value="HP_HAP_like"/>
    <property type="match status" value="1"/>
</dbReference>
<evidence type="ECO:0000256" key="2">
    <source>
        <dbReference type="SAM" id="SignalP"/>
    </source>
</evidence>
<evidence type="ECO:0000256" key="1">
    <source>
        <dbReference type="ARBA" id="ARBA00022801"/>
    </source>
</evidence>
<evidence type="ECO:0000313" key="4">
    <source>
        <dbReference type="Proteomes" id="UP000298061"/>
    </source>
</evidence>
<keyword evidence="1" id="KW-0378">Hydrolase</keyword>
<dbReference type="InterPro" id="IPR033379">
    <property type="entry name" value="Acid_Pase_AS"/>
</dbReference>
<dbReference type="GO" id="GO:0003993">
    <property type="term" value="F:acid phosphatase activity"/>
    <property type="evidence" value="ECO:0007669"/>
    <property type="project" value="TreeGrafter"/>
</dbReference>
<accession>A0A4Z0A0J4</accession>
<gene>
    <name evidence="3" type="ORF">EWM64_g4792</name>
</gene>
<reference evidence="3 4" key="1">
    <citation type="submission" date="2019-02" db="EMBL/GenBank/DDBJ databases">
        <title>Genome sequencing of the rare red list fungi Hericium alpestre (H. flagellum).</title>
        <authorList>
            <person name="Buettner E."/>
            <person name="Kellner H."/>
        </authorList>
    </citation>
    <scope>NUCLEOTIDE SEQUENCE [LARGE SCALE GENOMIC DNA]</scope>
    <source>
        <strain evidence="3 4">DSM 108284</strain>
    </source>
</reference>
<name>A0A4Z0A0J4_9AGAM</name>
<protein>
    <recommendedName>
        <fullName evidence="5">3-phytase</fullName>
    </recommendedName>
</protein>
<dbReference type="STRING" id="135208.A0A4Z0A0J4"/>
<evidence type="ECO:0000313" key="3">
    <source>
        <dbReference type="EMBL" id="TFY79218.1"/>
    </source>
</evidence>
<dbReference type="SUPFAM" id="SSF53254">
    <property type="entry name" value="Phosphoglycerate mutase-like"/>
    <property type="match status" value="1"/>
</dbReference>
<keyword evidence="4" id="KW-1185">Reference proteome</keyword>
<proteinExistence type="predicted"/>
<dbReference type="PANTHER" id="PTHR20963">
    <property type="entry name" value="MULTIPLE INOSITOL POLYPHOSPHATE PHOSPHATASE-RELATED"/>
    <property type="match status" value="1"/>
</dbReference>
<comment type="caution">
    <text evidence="3">The sequence shown here is derived from an EMBL/GenBank/DDBJ whole genome shotgun (WGS) entry which is preliminary data.</text>
</comment>
<dbReference type="OrthoDB" id="6509975at2759"/>
<sequence length="563" mass="61812">MTRSAATRFYLLLWISLVTASPVRDVGLLKASSFAGSPTSFVFPPPGVTATIPDPNFPDATGVNVFGPTPTGDEAAAIETAPVLAKVDTSFPLVQPNTSDHASHKFNVLHHLGNLSPMFSNEPGAFGLPNASPLVPKECQLKQVHLVHRHGARYPTTGTGAGPAALAEKIHSVASGPGFDAKGALNFLNEWTYRLGAEILTPFGREQLYNLGVGFRVRYGDLLKGFDDLPVFRTTSQERMVDSALQFAAGFFGVQSYQTSYHQLVEIEKHGFNSTLSPYWSCPNAFELVGPDGNTQAAKWADIYTKPIIRRLSKDLKGLNLTEPDVVAMQQLCAYETVALGYSAFCNLFTEKEWEHFEYYDALTFWYGFGPGGAATAAQGVGWLQEFVSRLTKTRITSFVFVALNLTSLAEGGPLPTDHVPDKRSWYTSQIIPFATNLAAQVMSCSGSEEPSHIRFLLNDAVVPLAGLEGCRKNKNGFCKLDDFITGIQKRIDEIDYTWDCFGNYTIPDPNTIIDGRAPRSTRKAMVEPTQQVTVDEYDVQSKLGRVFGFMGAFEELMRMVLH</sequence>
<dbReference type="PANTHER" id="PTHR20963:SF42">
    <property type="entry name" value="PHOSPHOGLYCERATE MUTASE-LIKE PROTEIN"/>
    <property type="match status" value="1"/>
</dbReference>
<keyword evidence="2" id="KW-0732">Signal</keyword>
<dbReference type="Pfam" id="PF00328">
    <property type="entry name" value="His_Phos_2"/>
    <property type="match status" value="1"/>
</dbReference>
<dbReference type="InterPro" id="IPR029033">
    <property type="entry name" value="His_PPase_superfam"/>
</dbReference>
<dbReference type="Gene3D" id="3.40.50.1240">
    <property type="entry name" value="Phosphoglycerate mutase-like"/>
    <property type="match status" value="1"/>
</dbReference>
<feature type="signal peptide" evidence="2">
    <location>
        <begin position="1"/>
        <end position="20"/>
    </location>
</feature>
<dbReference type="PROSITE" id="PS00616">
    <property type="entry name" value="HIS_ACID_PHOSPHAT_1"/>
    <property type="match status" value="1"/>
</dbReference>
<evidence type="ECO:0008006" key="5">
    <source>
        <dbReference type="Google" id="ProtNLM"/>
    </source>
</evidence>
<dbReference type="AlphaFoldDB" id="A0A4Z0A0J4"/>
<organism evidence="3 4">
    <name type="scientific">Hericium alpestre</name>
    <dbReference type="NCBI Taxonomy" id="135208"/>
    <lineage>
        <taxon>Eukaryota</taxon>
        <taxon>Fungi</taxon>
        <taxon>Dikarya</taxon>
        <taxon>Basidiomycota</taxon>
        <taxon>Agaricomycotina</taxon>
        <taxon>Agaricomycetes</taxon>
        <taxon>Russulales</taxon>
        <taxon>Hericiaceae</taxon>
        <taxon>Hericium</taxon>
    </lineage>
</organism>
<dbReference type="Proteomes" id="UP000298061">
    <property type="component" value="Unassembled WGS sequence"/>
</dbReference>
<dbReference type="EMBL" id="SFCI01000538">
    <property type="protein sequence ID" value="TFY79218.1"/>
    <property type="molecule type" value="Genomic_DNA"/>
</dbReference>
<feature type="chain" id="PRO_5021260633" description="3-phytase" evidence="2">
    <location>
        <begin position="21"/>
        <end position="563"/>
    </location>
</feature>
<dbReference type="InterPro" id="IPR000560">
    <property type="entry name" value="His_Pase_clade-2"/>
</dbReference>